<dbReference type="PANTHER" id="PTHR15451:SF19">
    <property type="entry name" value="ERGOSTEROL BIOSYNTHETIC PROTEIN 28 HOMOLOG"/>
    <property type="match status" value="1"/>
</dbReference>
<dbReference type="Proteomes" id="UP000244722">
    <property type="component" value="Unassembled WGS sequence"/>
</dbReference>
<name>A0A2T7A0N1_TUBBO</name>
<keyword evidence="3" id="KW-0444">Lipid biosynthesis</keyword>
<keyword evidence="6" id="KW-0752">Steroid biosynthesis</keyword>
<protein>
    <submittedName>
        <fullName evidence="14">Uncharacterized protein</fullName>
    </submittedName>
</protein>
<dbReference type="InterPro" id="IPR005352">
    <property type="entry name" value="Erg28"/>
</dbReference>
<evidence type="ECO:0000256" key="9">
    <source>
        <dbReference type="ARBA" id="ARBA00023098"/>
    </source>
</evidence>
<comment type="subcellular location">
    <subcellularLocation>
        <location evidence="1">Endoplasmic reticulum membrane</location>
        <topology evidence="1">Multi-pass membrane protein</topology>
    </subcellularLocation>
</comment>
<dbReference type="EMBL" id="NESQ01000047">
    <property type="protein sequence ID" value="PUU81291.1"/>
    <property type="molecule type" value="Genomic_DNA"/>
</dbReference>
<evidence type="ECO:0000256" key="11">
    <source>
        <dbReference type="ARBA" id="ARBA00023166"/>
    </source>
</evidence>
<keyword evidence="12" id="KW-0753">Steroid metabolism</keyword>
<evidence type="ECO:0000256" key="13">
    <source>
        <dbReference type="SAM" id="Phobius"/>
    </source>
</evidence>
<evidence type="ECO:0000256" key="2">
    <source>
        <dbReference type="ARBA" id="ARBA00005377"/>
    </source>
</evidence>
<keyword evidence="11" id="KW-1207">Sterol metabolism</keyword>
<keyword evidence="9" id="KW-0443">Lipid metabolism</keyword>
<dbReference type="AlphaFoldDB" id="A0A2T7A0N1"/>
<dbReference type="OrthoDB" id="6485510at2759"/>
<evidence type="ECO:0000256" key="3">
    <source>
        <dbReference type="ARBA" id="ARBA00022516"/>
    </source>
</evidence>
<keyword evidence="7 13" id="KW-1133">Transmembrane helix</keyword>
<evidence type="ECO:0000256" key="4">
    <source>
        <dbReference type="ARBA" id="ARBA00022692"/>
    </source>
</evidence>
<organism evidence="14 15">
    <name type="scientific">Tuber borchii</name>
    <name type="common">White truffle</name>
    <dbReference type="NCBI Taxonomy" id="42251"/>
    <lineage>
        <taxon>Eukaryota</taxon>
        <taxon>Fungi</taxon>
        <taxon>Dikarya</taxon>
        <taxon>Ascomycota</taxon>
        <taxon>Pezizomycotina</taxon>
        <taxon>Pezizomycetes</taxon>
        <taxon>Pezizales</taxon>
        <taxon>Tuberaceae</taxon>
        <taxon>Tuber</taxon>
    </lineage>
</organism>
<proteinExistence type="inferred from homology"/>
<dbReference type="GO" id="GO:0005789">
    <property type="term" value="C:endoplasmic reticulum membrane"/>
    <property type="evidence" value="ECO:0007669"/>
    <property type="project" value="UniProtKB-SubCell"/>
</dbReference>
<keyword evidence="4 13" id="KW-0812">Transmembrane</keyword>
<dbReference type="GO" id="GO:0030674">
    <property type="term" value="F:protein-macromolecule adaptor activity"/>
    <property type="evidence" value="ECO:0007669"/>
    <property type="project" value="TreeGrafter"/>
</dbReference>
<keyword evidence="10 13" id="KW-0472">Membrane</keyword>
<evidence type="ECO:0000256" key="5">
    <source>
        <dbReference type="ARBA" id="ARBA00022824"/>
    </source>
</evidence>
<feature type="transmembrane region" description="Helical" evidence="13">
    <location>
        <begin position="18"/>
        <end position="37"/>
    </location>
</feature>
<evidence type="ECO:0000256" key="10">
    <source>
        <dbReference type="ARBA" id="ARBA00023136"/>
    </source>
</evidence>
<keyword evidence="5" id="KW-0256">Endoplasmic reticulum</keyword>
<gene>
    <name evidence="14" type="ORF">B9Z19DRAFT_1077504</name>
</gene>
<comment type="caution">
    <text evidence="14">The sequence shown here is derived from an EMBL/GenBank/DDBJ whole genome shotgun (WGS) entry which is preliminary data.</text>
</comment>
<reference evidence="14 15" key="1">
    <citation type="submission" date="2017-04" db="EMBL/GenBank/DDBJ databases">
        <title>Draft genome sequence of Tuber borchii Vittad., a whitish edible truffle.</title>
        <authorList>
            <consortium name="DOE Joint Genome Institute"/>
            <person name="Murat C."/>
            <person name="Kuo A."/>
            <person name="Barry K.W."/>
            <person name="Clum A."/>
            <person name="Dockter R.B."/>
            <person name="Fauchery L."/>
            <person name="Iotti M."/>
            <person name="Kohler A."/>
            <person name="Labutti K."/>
            <person name="Lindquist E.A."/>
            <person name="Lipzen A."/>
            <person name="Ohm R.A."/>
            <person name="Wang M."/>
            <person name="Grigoriev I.V."/>
            <person name="Zambonelli A."/>
            <person name="Martin F.M."/>
        </authorList>
    </citation>
    <scope>NUCLEOTIDE SEQUENCE [LARGE SCALE GENOMIC DNA]</scope>
    <source>
        <strain evidence="14 15">Tbo3840</strain>
    </source>
</reference>
<evidence type="ECO:0000256" key="6">
    <source>
        <dbReference type="ARBA" id="ARBA00022955"/>
    </source>
</evidence>
<dbReference type="GO" id="GO:0016126">
    <property type="term" value="P:sterol biosynthetic process"/>
    <property type="evidence" value="ECO:0007669"/>
    <property type="project" value="UniProtKB-KW"/>
</dbReference>
<dbReference type="STRING" id="42251.A0A2T7A0N1"/>
<keyword evidence="15" id="KW-1185">Reference proteome</keyword>
<evidence type="ECO:0000256" key="8">
    <source>
        <dbReference type="ARBA" id="ARBA00023011"/>
    </source>
</evidence>
<evidence type="ECO:0000313" key="15">
    <source>
        <dbReference type="Proteomes" id="UP000244722"/>
    </source>
</evidence>
<dbReference type="Pfam" id="PF03694">
    <property type="entry name" value="Erg28"/>
    <property type="match status" value="1"/>
</dbReference>
<evidence type="ECO:0000256" key="7">
    <source>
        <dbReference type="ARBA" id="ARBA00022989"/>
    </source>
</evidence>
<sequence length="134" mass="14673">MDHLAAYLPQAPGLLPKWLLFVAVVALGNSVQAYLTLRFNKRIYCARPLDVTALSSRTFGTWTVLSAVLRVYAAYHIHDPVVYDLAIWSYAVAGVHFVSEWLVFGSAGLGAGLAGPLIVSSMSLAWMITQRGEY</sequence>
<evidence type="ECO:0000256" key="12">
    <source>
        <dbReference type="ARBA" id="ARBA00023221"/>
    </source>
</evidence>
<accession>A0A2T7A0N1</accession>
<keyword evidence="8" id="KW-0756">Sterol biosynthesis</keyword>
<comment type="similarity">
    <text evidence="2">Belongs to the ERG28 family.</text>
</comment>
<feature type="transmembrane region" description="Helical" evidence="13">
    <location>
        <begin position="58"/>
        <end position="75"/>
    </location>
</feature>
<dbReference type="PANTHER" id="PTHR15451">
    <property type="entry name" value="ERGOSTEROL BIOSYNTHETIC PROTEIN 28-RELATED"/>
    <property type="match status" value="1"/>
</dbReference>
<evidence type="ECO:0000256" key="1">
    <source>
        <dbReference type="ARBA" id="ARBA00004477"/>
    </source>
</evidence>
<evidence type="ECO:0000313" key="14">
    <source>
        <dbReference type="EMBL" id="PUU81291.1"/>
    </source>
</evidence>